<protein>
    <recommendedName>
        <fullName evidence="5">MI domain-containing protein</fullName>
    </recommendedName>
</protein>
<comment type="similarity">
    <text evidence="2">Belongs to the CWC22 family.</text>
</comment>
<dbReference type="InterPro" id="IPR050781">
    <property type="entry name" value="CWC22_splicing_factor"/>
</dbReference>
<dbReference type="FunFam" id="1.25.40.180:FF:000050">
    <property type="entry name" value="Nuclear protein (Sgd1), putative"/>
    <property type="match status" value="1"/>
</dbReference>
<dbReference type="GO" id="GO:0003723">
    <property type="term" value="F:RNA binding"/>
    <property type="evidence" value="ECO:0007669"/>
    <property type="project" value="InterPro"/>
</dbReference>
<feature type="domain" description="MI" evidence="5">
    <location>
        <begin position="699"/>
        <end position="828"/>
    </location>
</feature>
<accession>A0AAD9T2L6</accession>
<dbReference type="GO" id="GO:0042274">
    <property type="term" value="P:ribosomal small subunit biogenesis"/>
    <property type="evidence" value="ECO:0007669"/>
    <property type="project" value="TreeGrafter"/>
</dbReference>
<sequence length="920" mass="101853">MPGGCPVGCIRAVWWGDEAYPDGRSSEPLGSDLEKSGEFYFSTSQCIMAPKQKLLKLPKSLIEQLGGEDVLSGGRKSRPRAGSRKELRKAARVEKKSGRTGPLGAKRTNIHREEDHASRAPVPKLQAAQPLRDDFEDEPRPKSILKRANYADPKPKKPRKHRSVSPLAQVSRAVQDKLAEDDAEIAALEKKLGLKDKKGLPKSFNDDGLDELLEGLGGKEEAGEQAALQKRKRKAEGDEWLELKRSKARRAAQGGLLVLQDDDNDEEGTNVSGLEDNEVEEEDEADNDDEASDMFLDGPAIPNDASEDDDSNLGEEDTVHLENDFDSFYSGDGSDDDTPASQPPKRVRENPYVAPLTETNAPSGKYVPPSLRKSTSLDSEELIRLRRRTQGLVNRLTEANLIPILGEIEKIYRENPRQHVTSTLVDILLTSVCEPTSLPDTLIILPAGFISAIYKIIGTDFGAQVIQRIVALFDEHYVTAQALSISGPAAATSDSSKETSNLIMLLSELYNFQVIGSNLIFDYIGVFLEKLSELNAELLLKIIRASGPQLRQDDPSALKGIIAMLRPAIESAGGETNISVRTKFMIETINDLKNNKMKTGGAVSAITSEHTIRMKKILGSLNTRSIKGSEPLRIGLKDIRESDKKGKWWLVGASWAANVDKEVDEPPLSGGDRKSVASTEDAGAVDLVQLAREQRMNTDIRRAIFVTIMSATDFQDAYQRLMKLKLKRVQEFEIPKVLIHCAAGEKSYNPYYTLIAKKVCGDRRIKTAFQYCLWDLFRKMGESEESDVDPEDEEETLQTRQIVNLAKMFGTLLVGGGLALSALKNLNFSYLREKTKIFMEVFFITIILESQKQTVGARDEQAIVQVFSHAKETPQLIRGLQYFHKKVVSKTDIAGGKDETAIVKWACKVVRDTLALAVDT</sequence>
<gene>
    <name evidence="6" type="ORF">QTJ16_002016</name>
</gene>
<dbReference type="Gene3D" id="1.25.40.180">
    <property type="match status" value="1"/>
</dbReference>
<keyword evidence="7" id="KW-1185">Reference proteome</keyword>
<dbReference type="PANTHER" id="PTHR18034">
    <property type="entry name" value="CELL CYCLE CONTROL PROTEIN CWF22-RELATED"/>
    <property type="match status" value="1"/>
</dbReference>
<keyword evidence="3" id="KW-0539">Nucleus</keyword>
<comment type="caution">
    <text evidence="6">The sequence shown here is derived from an EMBL/GenBank/DDBJ whole genome shotgun (WGS) entry which is preliminary data.</text>
</comment>
<evidence type="ECO:0000313" key="7">
    <source>
        <dbReference type="Proteomes" id="UP001285354"/>
    </source>
</evidence>
<dbReference type="InterPro" id="IPR003891">
    <property type="entry name" value="Initiation_fac_eIF4g_MI"/>
</dbReference>
<evidence type="ECO:0000256" key="1">
    <source>
        <dbReference type="ARBA" id="ARBA00004604"/>
    </source>
</evidence>
<dbReference type="InterPro" id="IPR003890">
    <property type="entry name" value="MIF4G-like_typ-3"/>
</dbReference>
<feature type="compositionally biased region" description="Basic and acidic residues" evidence="4">
    <location>
        <begin position="83"/>
        <end position="97"/>
    </location>
</feature>
<evidence type="ECO:0000313" key="6">
    <source>
        <dbReference type="EMBL" id="KAK2628913.1"/>
    </source>
</evidence>
<evidence type="ECO:0000256" key="4">
    <source>
        <dbReference type="SAM" id="MobiDB-lite"/>
    </source>
</evidence>
<evidence type="ECO:0000256" key="3">
    <source>
        <dbReference type="ARBA" id="ARBA00023242"/>
    </source>
</evidence>
<evidence type="ECO:0000259" key="5">
    <source>
        <dbReference type="PROSITE" id="PS51366"/>
    </source>
</evidence>
<evidence type="ECO:0000256" key="2">
    <source>
        <dbReference type="ARBA" id="ARBA00006856"/>
    </source>
</evidence>
<feature type="compositionally biased region" description="Acidic residues" evidence="4">
    <location>
        <begin position="305"/>
        <end position="316"/>
    </location>
</feature>
<dbReference type="Proteomes" id="UP001285354">
    <property type="component" value="Unassembled WGS sequence"/>
</dbReference>
<dbReference type="GO" id="GO:0005730">
    <property type="term" value="C:nucleolus"/>
    <property type="evidence" value="ECO:0007669"/>
    <property type="project" value="UniProtKB-SubCell"/>
</dbReference>
<dbReference type="SMART" id="SM00543">
    <property type="entry name" value="MIF4G"/>
    <property type="match status" value="1"/>
</dbReference>
<feature type="compositionally biased region" description="Basic and acidic residues" evidence="4">
    <location>
        <begin position="235"/>
        <end position="245"/>
    </location>
</feature>
<feature type="region of interest" description="Disordered" evidence="4">
    <location>
        <begin position="194"/>
        <end position="373"/>
    </location>
</feature>
<feature type="compositionally biased region" description="Acidic residues" evidence="4">
    <location>
        <begin position="275"/>
        <end position="292"/>
    </location>
</feature>
<dbReference type="SMART" id="SM00544">
    <property type="entry name" value="MA3"/>
    <property type="match status" value="1"/>
</dbReference>
<feature type="region of interest" description="Disordered" evidence="4">
    <location>
        <begin position="65"/>
        <end position="170"/>
    </location>
</feature>
<proteinExistence type="inferred from homology"/>
<organism evidence="6 7">
    <name type="scientific">Diplocarpon rosae</name>
    <dbReference type="NCBI Taxonomy" id="946125"/>
    <lineage>
        <taxon>Eukaryota</taxon>
        <taxon>Fungi</taxon>
        <taxon>Dikarya</taxon>
        <taxon>Ascomycota</taxon>
        <taxon>Pezizomycotina</taxon>
        <taxon>Leotiomycetes</taxon>
        <taxon>Helotiales</taxon>
        <taxon>Drepanopezizaceae</taxon>
        <taxon>Diplocarpon</taxon>
    </lineage>
</organism>
<dbReference type="EMBL" id="JAUBYV010000002">
    <property type="protein sequence ID" value="KAK2628913.1"/>
    <property type="molecule type" value="Genomic_DNA"/>
</dbReference>
<dbReference type="SUPFAM" id="SSF48371">
    <property type="entry name" value="ARM repeat"/>
    <property type="match status" value="1"/>
</dbReference>
<dbReference type="Pfam" id="PF02854">
    <property type="entry name" value="MIF4G"/>
    <property type="match status" value="1"/>
</dbReference>
<name>A0AAD9T2L6_9HELO</name>
<dbReference type="PANTHER" id="PTHR18034:SF4">
    <property type="entry name" value="NUCLEOLAR MIF4G DOMAIN-CONTAINING PROTEIN 1"/>
    <property type="match status" value="1"/>
</dbReference>
<dbReference type="AlphaFoldDB" id="A0AAD9T2L6"/>
<dbReference type="Pfam" id="PF02847">
    <property type="entry name" value="MA3"/>
    <property type="match status" value="1"/>
</dbReference>
<dbReference type="InterPro" id="IPR016024">
    <property type="entry name" value="ARM-type_fold"/>
</dbReference>
<comment type="subcellular location">
    <subcellularLocation>
        <location evidence="1">Nucleus</location>
        <location evidence="1">Nucleolus</location>
    </subcellularLocation>
</comment>
<dbReference type="PROSITE" id="PS51366">
    <property type="entry name" value="MI"/>
    <property type="match status" value="1"/>
</dbReference>
<reference evidence="6" key="1">
    <citation type="submission" date="2023-06" db="EMBL/GenBank/DDBJ databases">
        <title>Draft genome of Marssonina rosae.</title>
        <authorList>
            <person name="Cheng Q."/>
        </authorList>
    </citation>
    <scope>NUCLEOTIDE SEQUENCE</scope>
    <source>
        <strain evidence="6">R4</strain>
    </source>
</reference>